<evidence type="ECO:0000259" key="4">
    <source>
        <dbReference type="Pfam" id="PF05368"/>
    </source>
</evidence>
<feature type="domain" description="NmrA-like" evidence="4">
    <location>
        <begin position="3"/>
        <end position="248"/>
    </location>
</feature>
<dbReference type="PANTHER" id="PTHR47706:SF4">
    <property type="entry name" value="NMRA-LIKE DOMAIN-CONTAINING PROTEIN"/>
    <property type="match status" value="1"/>
</dbReference>
<dbReference type="GO" id="GO:0016491">
    <property type="term" value="F:oxidoreductase activity"/>
    <property type="evidence" value="ECO:0007669"/>
    <property type="project" value="UniProtKB-KW"/>
</dbReference>
<reference evidence="5 6" key="1">
    <citation type="submission" date="2019-10" db="EMBL/GenBank/DDBJ databases">
        <authorList>
            <person name="Palmer J.M."/>
        </authorList>
    </citation>
    <scope>NUCLEOTIDE SEQUENCE [LARGE SCALE GENOMIC DNA]</scope>
    <source>
        <strain evidence="5 6">TWF730</strain>
    </source>
</reference>
<keyword evidence="6" id="KW-1185">Reference proteome</keyword>
<comment type="caution">
    <text evidence="5">The sequence shown here is derived from an EMBL/GenBank/DDBJ whole genome shotgun (WGS) entry which is preliminary data.</text>
</comment>
<evidence type="ECO:0000256" key="3">
    <source>
        <dbReference type="ARBA" id="ARBA00023002"/>
    </source>
</evidence>
<gene>
    <name evidence="5" type="ORF">TWF730_010118</name>
</gene>
<dbReference type="InterPro" id="IPR051609">
    <property type="entry name" value="NmrA/Isoflavone_reductase-like"/>
</dbReference>
<dbReference type="SUPFAM" id="SSF51735">
    <property type="entry name" value="NAD(P)-binding Rossmann-fold domains"/>
    <property type="match status" value="1"/>
</dbReference>
<comment type="similarity">
    <text evidence="1">Belongs to the NmrA-type oxidoreductase family. Isoflavone reductase subfamily.</text>
</comment>
<dbReference type="Pfam" id="PF05368">
    <property type="entry name" value="NmrA"/>
    <property type="match status" value="1"/>
</dbReference>
<proteinExistence type="inferred from homology"/>
<dbReference type="Proteomes" id="UP001373714">
    <property type="component" value="Unassembled WGS sequence"/>
</dbReference>
<name>A0AAV9UX73_9PEZI</name>
<dbReference type="EMBL" id="JAVHNS010000007">
    <property type="protein sequence ID" value="KAK6349371.1"/>
    <property type="molecule type" value="Genomic_DNA"/>
</dbReference>
<accession>A0AAV9UX73</accession>
<dbReference type="InterPro" id="IPR036291">
    <property type="entry name" value="NAD(P)-bd_dom_sf"/>
</dbReference>
<organism evidence="5 6">
    <name type="scientific">Orbilia blumenaviensis</name>
    <dbReference type="NCBI Taxonomy" id="1796055"/>
    <lineage>
        <taxon>Eukaryota</taxon>
        <taxon>Fungi</taxon>
        <taxon>Dikarya</taxon>
        <taxon>Ascomycota</taxon>
        <taxon>Pezizomycotina</taxon>
        <taxon>Orbiliomycetes</taxon>
        <taxon>Orbiliales</taxon>
        <taxon>Orbiliaceae</taxon>
        <taxon>Orbilia</taxon>
    </lineage>
</organism>
<sequence>MVKVAISGSSGNVAQEVFDALLETGKHEIVLLSRKDVPSEPLPSGVTQVRADYENVEGLTQALQGVHTLLCFIVSQSDPGNVSQKNLIDAAIKAGVKRYAPSEWATSSLEYLPWYEGKGEIRNYLEELNKDKTILEYSLFQPGLFTNYFAAPRQTAKHVVAYQLQIDFSNRRAIILEGGEDAPINLITVKDFANIVAQAVEYEGVWPVVGGIKGDEVTVGQLIAIGEKLRGGPFAIERLKPEDLKSGVVKSTWIPKINHPSLPVDQIESISQLFISGILLALSDGAYRVNDAWNRLLPDYTITRAEEFLGTVWRDEA</sequence>
<evidence type="ECO:0000313" key="5">
    <source>
        <dbReference type="EMBL" id="KAK6349371.1"/>
    </source>
</evidence>
<evidence type="ECO:0000256" key="2">
    <source>
        <dbReference type="ARBA" id="ARBA00022857"/>
    </source>
</evidence>
<keyword evidence="3" id="KW-0560">Oxidoreductase</keyword>
<dbReference type="Gene3D" id="3.40.50.720">
    <property type="entry name" value="NAD(P)-binding Rossmann-like Domain"/>
    <property type="match status" value="1"/>
</dbReference>
<dbReference type="PANTHER" id="PTHR47706">
    <property type="entry name" value="NMRA-LIKE FAMILY PROTEIN"/>
    <property type="match status" value="1"/>
</dbReference>
<evidence type="ECO:0000256" key="1">
    <source>
        <dbReference type="ARBA" id="ARBA00005725"/>
    </source>
</evidence>
<evidence type="ECO:0000313" key="6">
    <source>
        <dbReference type="Proteomes" id="UP001373714"/>
    </source>
</evidence>
<dbReference type="InterPro" id="IPR008030">
    <property type="entry name" value="NmrA-like"/>
</dbReference>
<dbReference type="AlphaFoldDB" id="A0AAV9UX73"/>
<protein>
    <recommendedName>
        <fullName evidence="4">NmrA-like domain-containing protein</fullName>
    </recommendedName>
</protein>
<keyword evidence="2" id="KW-0521">NADP</keyword>